<keyword evidence="2" id="KW-0812">Transmembrane</keyword>
<dbReference type="STRING" id="1503961.SAMN05421736_12322"/>
<organism evidence="4 5">
    <name type="scientific">Evansella caseinilytica</name>
    <dbReference type="NCBI Taxonomy" id="1503961"/>
    <lineage>
        <taxon>Bacteria</taxon>
        <taxon>Bacillati</taxon>
        <taxon>Bacillota</taxon>
        <taxon>Bacilli</taxon>
        <taxon>Bacillales</taxon>
        <taxon>Bacillaceae</taxon>
        <taxon>Evansella</taxon>
    </lineage>
</organism>
<dbReference type="Proteomes" id="UP000198935">
    <property type="component" value="Unassembled WGS sequence"/>
</dbReference>
<gene>
    <name evidence="4" type="ORF">SAMN05421736_12322</name>
</gene>
<dbReference type="Pfam" id="PF02397">
    <property type="entry name" value="Bac_transf"/>
    <property type="match status" value="1"/>
</dbReference>
<evidence type="ECO:0000313" key="4">
    <source>
        <dbReference type="EMBL" id="SDZ63295.1"/>
    </source>
</evidence>
<dbReference type="InterPro" id="IPR003362">
    <property type="entry name" value="Bact_transf"/>
</dbReference>
<evidence type="ECO:0000259" key="3">
    <source>
        <dbReference type="Pfam" id="PF02397"/>
    </source>
</evidence>
<keyword evidence="5" id="KW-1185">Reference proteome</keyword>
<keyword evidence="2" id="KW-0472">Membrane</keyword>
<dbReference type="GO" id="GO:0016780">
    <property type="term" value="F:phosphotransferase activity, for other substituted phosphate groups"/>
    <property type="evidence" value="ECO:0007669"/>
    <property type="project" value="TreeGrafter"/>
</dbReference>
<reference evidence="5" key="1">
    <citation type="submission" date="2016-10" db="EMBL/GenBank/DDBJ databases">
        <authorList>
            <person name="Varghese N."/>
            <person name="Submissions S."/>
        </authorList>
    </citation>
    <scope>NUCLEOTIDE SEQUENCE [LARGE SCALE GENOMIC DNA]</scope>
    <source>
        <strain evidence="5">SP</strain>
    </source>
</reference>
<keyword evidence="4" id="KW-0808">Transferase</keyword>
<evidence type="ECO:0000256" key="2">
    <source>
        <dbReference type="SAM" id="Phobius"/>
    </source>
</evidence>
<dbReference type="AlphaFoldDB" id="A0A1H3UN83"/>
<protein>
    <submittedName>
        <fullName evidence="4">Sugar transferase EpsL</fullName>
    </submittedName>
</protein>
<accession>A0A1H3UN83</accession>
<dbReference type="PANTHER" id="PTHR30576:SF8">
    <property type="entry name" value="UNDECAPRENYL-PHOSPHATE GALACTOSE PHOSPHOTRANSFERASE"/>
    <property type="match status" value="1"/>
</dbReference>
<comment type="similarity">
    <text evidence="1">Belongs to the bacterial sugar transferase family.</text>
</comment>
<evidence type="ECO:0000313" key="5">
    <source>
        <dbReference type="Proteomes" id="UP000198935"/>
    </source>
</evidence>
<feature type="domain" description="Bacterial sugar transferase" evidence="3">
    <location>
        <begin position="10"/>
        <end position="185"/>
    </location>
</feature>
<dbReference type="EMBL" id="FNPI01000023">
    <property type="protein sequence ID" value="SDZ63295.1"/>
    <property type="molecule type" value="Genomic_DNA"/>
</dbReference>
<sequence length="217" mass="25073">MIRAGGNMMKRIFDFAVAAFLLVLLSPVILLVAFMIKVNIGSPVLFKQQRPGLQCKPFHLYKFRTMTEERDERGELLADEFRLTSFGSFLRKYSLDELPQLLNVLKGDISLVGPRPLLMEYLPLYSEEQMKRHNVKPGITGWAQVNGRNAITWEEKFKLDVWYVANQSFLLDVKILFRTVYKVIKSDGINQPGKVTTEEFTGLNATDPQLIRHHERR</sequence>
<proteinExistence type="inferred from homology"/>
<name>A0A1H3UN83_9BACI</name>
<keyword evidence="2" id="KW-1133">Transmembrane helix</keyword>
<dbReference type="PANTHER" id="PTHR30576">
    <property type="entry name" value="COLANIC BIOSYNTHESIS UDP-GLUCOSE LIPID CARRIER TRANSFERASE"/>
    <property type="match status" value="1"/>
</dbReference>
<feature type="transmembrane region" description="Helical" evidence="2">
    <location>
        <begin position="12"/>
        <end position="36"/>
    </location>
</feature>
<evidence type="ECO:0000256" key="1">
    <source>
        <dbReference type="ARBA" id="ARBA00006464"/>
    </source>
</evidence>